<name>A0A562IZ95_9GAMM</name>
<feature type="transmembrane region" description="Helical" evidence="1">
    <location>
        <begin position="7"/>
        <end position="28"/>
    </location>
</feature>
<organism evidence="2 3">
    <name type="scientific">Azomonas agilis</name>
    <dbReference type="NCBI Taxonomy" id="116849"/>
    <lineage>
        <taxon>Bacteria</taxon>
        <taxon>Pseudomonadati</taxon>
        <taxon>Pseudomonadota</taxon>
        <taxon>Gammaproteobacteria</taxon>
        <taxon>Pseudomonadales</taxon>
        <taxon>Pseudomonadaceae</taxon>
        <taxon>Azomonas</taxon>
    </lineage>
</organism>
<dbReference type="Proteomes" id="UP000319627">
    <property type="component" value="Unassembled WGS sequence"/>
</dbReference>
<protein>
    <submittedName>
        <fullName evidence="2">Uncharacterized protein</fullName>
    </submittedName>
</protein>
<comment type="caution">
    <text evidence="2">The sequence shown here is derived from an EMBL/GenBank/DDBJ whole genome shotgun (WGS) entry which is preliminary data.</text>
</comment>
<dbReference type="CDD" id="cd20897">
    <property type="entry name" value="Smlt3025-like"/>
    <property type="match status" value="1"/>
</dbReference>
<keyword evidence="1" id="KW-0472">Membrane</keyword>
<sequence>MNAFFSLIKYFIKLLIIIISCILISILIKIDVSRILDKNSSLAQDVKQNSILIRKGNINGVPIAIPKNYFYFPFAYHDKSIWEPTKPGDKKPEERTFEDGVSSFAIYVHWPDMQPVNAENTKSYWDSRSSDREHSWLLIGLDESLATNPRPPQTPENGLARNLKGIIKRLPENSVAPKYKKDDSNSAGAYYVLQGTDQVIGLQWAEPVGSGIEKFEIWNKLLYWQGNMDGIVTDLIRCYNGRLPNPVFYHKCIHRFEFPEWSSYVSLEYPRSWLPQWRELKEKARDLLLTFAVTPENTSK</sequence>
<dbReference type="OrthoDB" id="5786854at2"/>
<evidence type="ECO:0000256" key="1">
    <source>
        <dbReference type="SAM" id="Phobius"/>
    </source>
</evidence>
<keyword evidence="3" id="KW-1185">Reference proteome</keyword>
<dbReference type="AlphaFoldDB" id="A0A562IZ95"/>
<evidence type="ECO:0000313" key="3">
    <source>
        <dbReference type="Proteomes" id="UP000319627"/>
    </source>
</evidence>
<keyword evidence="1" id="KW-1133">Transmembrane helix</keyword>
<proteinExistence type="predicted"/>
<gene>
    <name evidence="2" type="ORF">LX59_01133</name>
</gene>
<dbReference type="RefSeq" id="WP_144570863.1">
    <property type="nucleotide sequence ID" value="NZ_VLKG01000003.1"/>
</dbReference>
<keyword evidence="1" id="KW-0812">Transmembrane</keyword>
<dbReference type="EMBL" id="VLKG01000003">
    <property type="protein sequence ID" value="TWH76212.1"/>
    <property type="molecule type" value="Genomic_DNA"/>
</dbReference>
<reference evidence="2 3" key="1">
    <citation type="submission" date="2019-07" db="EMBL/GenBank/DDBJ databases">
        <title>Genomic Encyclopedia of Type Strains, Phase I: the one thousand microbial genomes (KMG-I) project.</title>
        <authorList>
            <person name="Kyrpides N."/>
        </authorList>
    </citation>
    <scope>NUCLEOTIDE SEQUENCE [LARGE SCALE GENOMIC DNA]</scope>
    <source>
        <strain evidence="2 3">DSM 375</strain>
    </source>
</reference>
<dbReference type="InterPro" id="IPR049732">
    <property type="entry name" value="Smlt3025-like"/>
</dbReference>
<accession>A0A562IZ95</accession>
<evidence type="ECO:0000313" key="2">
    <source>
        <dbReference type="EMBL" id="TWH76212.1"/>
    </source>
</evidence>